<dbReference type="GO" id="GO:0016740">
    <property type="term" value="F:transferase activity"/>
    <property type="evidence" value="ECO:0007669"/>
    <property type="project" value="UniProtKB-KW"/>
</dbReference>
<comment type="similarity">
    <text evidence="4">Belongs to the class I-like SAM-binding methyltransferase superfamily.</text>
</comment>
<dbReference type="PANTHER" id="PTHR35897">
    <property type="entry name" value="METHYLTRANSFERASE AUSD"/>
    <property type="match status" value="1"/>
</dbReference>
<keyword evidence="2" id="KW-0808">Transferase</keyword>
<evidence type="ECO:0000256" key="2">
    <source>
        <dbReference type="ARBA" id="ARBA00022679"/>
    </source>
</evidence>
<sequence length="270" mass="30239">MAGIEHNVSGHTEQSDAPPWHISVLQHLNPVGRDLFENYSKVPSDNVIEHITIFRDKAFKVYPYPCLGRWGFLDFSICQSASYAEVLDRVKTGQKCLDVGCCFGQDIRKLVHDGAPSENMYGCDLRKDFMEIGYDLFLDKRTLKTTFVAADIFEANSDLRKFDGQFNIVHAASFFHLFDWDCQVLAAKNVAALLKPGPGSLIVGRQAGNVISGPGKGNIFVHDCGSFIKLWKQVGEETKTKWNVEAQFTEDVLGFAPPGTRWLAFTVRKL</sequence>
<dbReference type="AlphaFoldDB" id="A0A2T2NLD0"/>
<evidence type="ECO:0000256" key="1">
    <source>
        <dbReference type="ARBA" id="ARBA00005179"/>
    </source>
</evidence>
<dbReference type="PANTHER" id="PTHR35897:SF1">
    <property type="entry name" value="METHYLTRANSFERASE AUSD"/>
    <property type="match status" value="1"/>
</dbReference>
<dbReference type="Proteomes" id="UP000240883">
    <property type="component" value="Unassembled WGS sequence"/>
</dbReference>
<dbReference type="STRING" id="1448308.A0A2T2NLD0"/>
<dbReference type="Pfam" id="PF13649">
    <property type="entry name" value="Methyltransf_25"/>
    <property type="match status" value="1"/>
</dbReference>
<protein>
    <recommendedName>
        <fullName evidence="5">Methyltransferase domain-containing protein</fullName>
    </recommendedName>
</protein>
<keyword evidence="3" id="KW-0949">S-adenosyl-L-methionine</keyword>
<feature type="domain" description="Methyltransferase" evidence="5">
    <location>
        <begin position="97"/>
        <end position="197"/>
    </location>
</feature>
<dbReference type="Gene3D" id="3.40.50.150">
    <property type="entry name" value="Vaccinia Virus protein VP39"/>
    <property type="match status" value="1"/>
</dbReference>
<dbReference type="InterPro" id="IPR041698">
    <property type="entry name" value="Methyltransf_25"/>
</dbReference>
<evidence type="ECO:0000313" key="6">
    <source>
        <dbReference type="EMBL" id="PSN66159.1"/>
    </source>
</evidence>
<keyword evidence="7" id="KW-1185">Reference proteome</keyword>
<dbReference type="EMBL" id="KZ678136">
    <property type="protein sequence ID" value="PSN66159.1"/>
    <property type="molecule type" value="Genomic_DNA"/>
</dbReference>
<name>A0A2T2NLD0_CORCC</name>
<evidence type="ECO:0000256" key="3">
    <source>
        <dbReference type="ARBA" id="ARBA00022691"/>
    </source>
</evidence>
<dbReference type="InterPro" id="IPR029063">
    <property type="entry name" value="SAM-dependent_MTases_sf"/>
</dbReference>
<accession>A0A2T2NLD0</accession>
<reference evidence="6 7" key="1">
    <citation type="journal article" date="2018" name="Front. Microbiol.">
        <title>Genome-Wide Analysis of Corynespora cassiicola Leaf Fall Disease Putative Effectors.</title>
        <authorList>
            <person name="Lopez D."/>
            <person name="Ribeiro S."/>
            <person name="Label P."/>
            <person name="Fumanal B."/>
            <person name="Venisse J.S."/>
            <person name="Kohler A."/>
            <person name="de Oliveira R.R."/>
            <person name="Labutti K."/>
            <person name="Lipzen A."/>
            <person name="Lail K."/>
            <person name="Bauer D."/>
            <person name="Ohm R.A."/>
            <person name="Barry K.W."/>
            <person name="Spatafora J."/>
            <person name="Grigoriev I.V."/>
            <person name="Martin F.M."/>
            <person name="Pujade-Renaud V."/>
        </authorList>
    </citation>
    <scope>NUCLEOTIDE SEQUENCE [LARGE SCALE GENOMIC DNA]</scope>
    <source>
        <strain evidence="6 7">Philippines</strain>
    </source>
</reference>
<dbReference type="CDD" id="cd02440">
    <property type="entry name" value="AdoMet_MTases"/>
    <property type="match status" value="1"/>
</dbReference>
<gene>
    <name evidence="6" type="ORF">BS50DRAFT_526085</name>
</gene>
<evidence type="ECO:0000313" key="7">
    <source>
        <dbReference type="Proteomes" id="UP000240883"/>
    </source>
</evidence>
<comment type="pathway">
    <text evidence="1">Secondary metabolite biosynthesis.</text>
</comment>
<organism evidence="6 7">
    <name type="scientific">Corynespora cassiicola Philippines</name>
    <dbReference type="NCBI Taxonomy" id="1448308"/>
    <lineage>
        <taxon>Eukaryota</taxon>
        <taxon>Fungi</taxon>
        <taxon>Dikarya</taxon>
        <taxon>Ascomycota</taxon>
        <taxon>Pezizomycotina</taxon>
        <taxon>Dothideomycetes</taxon>
        <taxon>Pleosporomycetidae</taxon>
        <taxon>Pleosporales</taxon>
        <taxon>Corynesporascaceae</taxon>
        <taxon>Corynespora</taxon>
    </lineage>
</organism>
<dbReference type="InterPro" id="IPR051654">
    <property type="entry name" value="Meroterpenoid_MTases"/>
</dbReference>
<evidence type="ECO:0000259" key="5">
    <source>
        <dbReference type="Pfam" id="PF13649"/>
    </source>
</evidence>
<evidence type="ECO:0000256" key="4">
    <source>
        <dbReference type="ARBA" id="ARBA00038314"/>
    </source>
</evidence>
<proteinExistence type="inferred from homology"/>
<dbReference type="OrthoDB" id="2094832at2759"/>
<dbReference type="SUPFAM" id="SSF53335">
    <property type="entry name" value="S-adenosyl-L-methionine-dependent methyltransferases"/>
    <property type="match status" value="1"/>
</dbReference>